<feature type="domain" description="Carrier" evidence="4">
    <location>
        <begin position="1402"/>
        <end position="1476"/>
    </location>
</feature>
<dbReference type="PROSITE" id="PS00455">
    <property type="entry name" value="AMP_BINDING"/>
    <property type="match status" value="1"/>
</dbReference>
<dbReference type="InterPro" id="IPR020806">
    <property type="entry name" value="PKS_PP-bd"/>
</dbReference>
<accession>A0A8H7W5N3</accession>
<protein>
    <recommendedName>
        <fullName evidence="4">Carrier domain-containing protein</fullName>
    </recommendedName>
</protein>
<dbReference type="EMBL" id="JAFJYH010000192">
    <property type="protein sequence ID" value="KAG4416247.1"/>
    <property type="molecule type" value="Genomic_DNA"/>
</dbReference>
<dbReference type="NCBIfam" id="TIGR01733">
    <property type="entry name" value="AA-adenyl-dom"/>
    <property type="match status" value="1"/>
</dbReference>
<evidence type="ECO:0000256" key="3">
    <source>
        <dbReference type="ARBA" id="ARBA00022598"/>
    </source>
</evidence>
<dbReference type="PANTHER" id="PTHR45527:SF1">
    <property type="entry name" value="FATTY ACID SYNTHASE"/>
    <property type="match status" value="1"/>
</dbReference>
<organism evidence="5 6">
    <name type="scientific">Cadophora malorum</name>
    <dbReference type="NCBI Taxonomy" id="108018"/>
    <lineage>
        <taxon>Eukaryota</taxon>
        <taxon>Fungi</taxon>
        <taxon>Dikarya</taxon>
        <taxon>Ascomycota</taxon>
        <taxon>Pezizomycotina</taxon>
        <taxon>Leotiomycetes</taxon>
        <taxon>Helotiales</taxon>
        <taxon>Ploettnerulaceae</taxon>
        <taxon>Cadophora</taxon>
    </lineage>
</organism>
<reference evidence="5" key="1">
    <citation type="submission" date="2021-02" db="EMBL/GenBank/DDBJ databases">
        <title>Genome sequence Cadophora malorum strain M34.</title>
        <authorList>
            <person name="Stefanovic E."/>
            <person name="Vu D."/>
            <person name="Scully C."/>
            <person name="Dijksterhuis J."/>
            <person name="Roader J."/>
            <person name="Houbraken J."/>
        </authorList>
    </citation>
    <scope>NUCLEOTIDE SEQUENCE</scope>
    <source>
        <strain evidence="5">M34</strain>
    </source>
</reference>
<evidence type="ECO:0000313" key="5">
    <source>
        <dbReference type="EMBL" id="KAG4416247.1"/>
    </source>
</evidence>
<dbReference type="CDD" id="cd19545">
    <property type="entry name" value="FUM14_C_NRPS-like"/>
    <property type="match status" value="1"/>
</dbReference>
<keyword evidence="1" id="KW-0596">Phosphopantetheine</keyword>
<dbReference type="GO" id="GO:0005737">
    <property type="term" value="C:cytoplasm"/>
    <property type="evidence" value="ECO:0007669"/>
    <property type="project" value="TreeGrafter"/>
</dbReference>
<dbReference type="InterPro" id="IPR020845">
    <property type="entry name" value="AMP-binding_CS"/>
</dbReference>
<dbReference type="Gene3D" id="3.40.50.12780">
    <property type="entry name" value="N-terminal domain of ligase-like"/>
    <property type="match status" value="2"/>
</dbReference>
<dbReference type="Gene3D" id="3.30.559.10">
    <property type="entry name" value="Chloramphenicol acetyltransferase-like domain"/>
    <property type="match status" value="2"/>
</dbReference>
<dbReference type="Pfam" id="PF00668">
    <property type="entry name" value="Condensation"/>
    <property type="match status" value="2"/>
</dbReference>
<dbReference type="Gene3D" id="3.30.559.30">
    <property type="entry name" value="Nonribosomal peptide synthetase, condensation domain"/>
    <property type="match status" value="2"/>
</dbReference>
<dbReference type="InterPro" id="IPR006162">
    <property type="entry name" value="Ppantetheine_attach_site"/>
</dbReference>
<dbReference type="FunFam" id="1.10.1200.10:FF:000005">
    <property type="entry name" value="Nonribosomal peptide synthetase 1"/>
    <property type="match status" value="2"/>
</dbReference>
<dbReference type="GO" id="GO:0031177">
    <property type="term" value="F:phosphopantetheine binding"/>
    <property type="evidence" value="ECO:0007669"/>
    <property type="project" value="InterPro"/>
</dbReference>
<keyword evidence="3" id="KW-0436">Ligase</keyword>
<sequence length="1934" mass="215405">MAQNGMEQDDKFRRMLQWNTNLPQAVDDLVQSFIHSHAIQCPEHQAVCSWDGNLTYAELDGYSSRLASFLSGKGVAPEVVVPVAFEKSRWAIVSALAVLKAGGAFLLLDTSQPVARLRSVVEQTGARFAFSSLAFGSSCGKLVDEVFVVENEIISSLGSGQSWPDVESSSAAYYIFTSGSTGSPKGVIGEFAKASANKDKHAQLSTTALHSGKRMGYDEKPRVFQFASYAFDMCITDIFATLTHGGTVCIPSDWERNNDIVGAMQRMEVSSARFTPSLVSNLALEEVSTLKTLILGGESCPAALADFWAPKLRLILAYGPTEGCVVCIFSEASGHACAPGEIGRPVTCEAWIVKPEDPNVLCEVGEAGELLIRGPNIARGYLNDQAKTDRQFMYRLAWLPKANNARHRGYRTGDLAKYMEDGRLCWVGRVDNQVKIRGQRLELEEVEKCVHECSNEIGINLKHVVVDTAALPGMASKQLIAFLCFNREVPVGYLDWNVDVSSVATPRTTPEEQERFLSIISMLEDSMQALLPAYAIPSLWIPLREVPFTVSRKRDRNQLRAIVAPLSAKQLAVFLHPTTSNPNGSEESLSENERTLQGLWATVFGIDRSVVEVSDNFFAIGGDSVLAIRLAATARSKGLDLSLQIIFQNPVLAEMARVTESLSDQHAEESIIPPFSLLNSAWDVQKVRQEAADQCGVDYNSVEDIYPCSPMQEGLIALSSKDAGTYVLRFVFRMPKAVDLEKLHDAWERVSRRTPVIRTRFVDYNADLLQAVIQEPLEWKVIEEDLETFQDQDANDDQVLGKRMSRHTVLRQSGSKEPILVWTVHHALVDGWAESNITTSVEEEYRGNGPPSTGTPMFNRFIKHFGELDQNTAKAFWRKQLAGAPTARFPPLPHPTYVPKINRSNKIAELTAEQGAELDHRIPFEKGGTTTAATTIQAAWFILVGLYSNSSDIITGVTLNGRTAQLPGIDQIAGPTISTVPFRAKIDRDQSVEEYLKSIQDRVLSILPFAQFGLQNIRRLSEDAVSACKFRSLLLVQAANRPADSSKLILERSFAFPVMDFAIVMECELNKDGIDMRATFDHNILSQAEVHRMFLQMEDILHRIMSRTPEMKVADLQRISNADLSQTLLWNRRSGVQELLWSYIREPTQKFAKNAEPLSSTPDIRNRDHHGKPVQASDTLACVVHPEDMNILVPPGAIGELILNVTSPEDPKSQSLDGHTEEPAWPQALQPTRSEKFLKTGDLVVYDTNGTLRLVGRKLDQVEICGHPVDLSEVECRLQEVLPSTISATIAFVNTKDGSSSRLVAFLGSGRGPQKDASSNNLVSVEEDLEKLHKVVDDAETKLRSIIPSYMRPLEYYPVRMTPLTRSGMFDREQLEQLLIPSFRPIQPLSMDSSSASSKAGAPLTNMEKRVGELWKALLDVDHVGPEDNFFQLGGGSVLAMRLVSMARREGLSMTVSGIFNTPTLRELVSTVRQKTDTADIEPFALLPGLDIADLRHQAALQCQVTESEIEDIYPCSFFQLHYATGYPEARSNPRVDPWHWQSQGAYSIPTLIDLDRFRDVWDMAVQRHPVLRTRLIHTPRGIFQAVIKVPKPVKWYRGNNLDEYLQNDQIDYMTFGQDLLRLGVVQSQASDERFFVFTAQHVIYDAFMRSMLFKEVEAAYFDDFPKAPLPKMNKFIKYITETDKDAATKFWTTYLEGSETKPLLNIVDTPGTLTVSERRMTTESAKLSDHSLSEVSLPTFIEVASALAVARTVQCSDIVFYSDRSGRNLPVDGIQDLIGPTTLFLPVRVHVDPKQKIHDLLRESQRVKSAMMSHEHLGFLELREMDHLKSMLRNALNINITPKGIASSGKGWGLELVSSHLTLCDDPFGINVNLHEDRIDWLIYFDERFISGEKVESLLEDIKLVFFQLASAREGVDVAGILGGVRETGTSDA</sequence>
<evidence type="ECO:0000313" key="6">
    <source>
        <dbReference type="Proteomes" id="UP000664132"/>
    </source>
</evidence>
<dbReference type="PROSITE" id="PS00012">
    <property type="entry name" value="PHOSPHOPANTETHEINE"/>
    <property type="match status" value="1"/>
</dbReference>
<dbReference type="GO" id="GO:0043041">
    <property type="term" value="P:amino acid activation for nonribosomal peptide biosynthetic process"/>
    <property type="evidence" value="ECO:0007669"/>
    <property type="project" value="TreeGrafter"/>
</dbReference>
<dbReference type="InterPro" id="IPR036736">
    <property type="entry name" value="ACP-like_sf"/>
</dbReference>
<dbReference type="Gene3D" id="3.30.300.30">
    <property type="match status" value="2"/>
</dbReference>
<dbReference type="InterPro" id="IPR001242">
    <property type="entry name" value="Condensation_dom"/>
</dbReference>
<dbReference type="CDD" id="cd05918">
    <property type="entry name" value="A_NRPS_SidN3_like"/>
    <property type="match status" value="1"/>
</dbReference>
<feature type="domain" description="Carrier" evidence="4">
    <location>
        <begin position="587"/>
        <end position="663"/>
    </location>
</feature>
<dbReference type="SMART" id="SM00823">
    <property type="entry name" value="PKS_PP"/>
    <property type="match status" value="2"/>
</dbReference>
<dbReference type="InterPro" id="IPR023213">
    <property type="entry name" value="CAT-like_dom_sf"/>
</dbReference>
<dbReference type="SUPFAM" id="SSF52777">
    <property type="entry name" value="CoA-dependent acyltransferases"/>
    <property type="match status" value="4"/>
</dbReference>
<dbReference type="PANTHER" id="PTHR45527">
    <property type="entry name" value="NONRIBOSOMAL PEPTIDE SYNTHETASE"/>
    <property type="match status" value="1"/>
</dbReference>
<dbReference type="SUPFAM" id="SSF47336">
    <property type="entry name" value="ACP-like"/>
    <property type="match status" value="2"/>
</dbReference>
<evidence type="ECO:0000259" key="4">
    <source>
        <dbReference type="PROSITE" id="PS50075"/>
    </source>
</evidence>
<dbReference type="FunFam" id="3.30.559.30:FF:000003">
    <property type="entry name" value="Nonribosomal peptide synthase SidD"/>
    <property type="match status" value="1"/>
</dbReference>
<dbReference type="SUPFAM" id="SSF56801">
    <property type="entry name" value="Acetyl-CoA synthetase-like"/>
    <property type="match status" value="2"/>
</dbReference>
<dbReference type="InterPro" id="IPR045851">
    <property type="entry name" value="AMP-bd_C_sf"/>
</dbReference>
<dbReference type="PROSITE" id="PS50075">
    <property type="entry name" value="CARRIER"/>
    <property type="match status" value="2"/>
</dbReference>
<dbReference type="FunFam" id="3.30.300.30:FF:000015">
    <property type="entry name" value="Nonribosomal peptide synthase SidD"/>
    <property type="match status" value="2"/>
</dbReference>
<evidence type="ECO:0000256" key="1">
    <source>
        <dbReference type="ARBA" id="ARBA00022450"/>
    </source>
</evidence>
<dbReference type="Pfam" id="PF00550">
    <property type="entry name" value="PP-binding"/>
    <property type="match status" value="2"/>
</dbReference>
<proteinExistence type="predicted"/>
<dbReference type="Proteomes" id="UP000664132">
    <property type="component" value="Unassembled WGS sequence"/>
</dbReference>
<dbReference type="OrthoDB" id="416786at2759"/>
<name>A0A8H7W5N3_9HELO</name>
<dbReference type="Pfam" id="PF00501">
    <property type="entry name" value="AMP-binding"/>
    <property type="match status" value="1"/>
</dbReference>
<evidence type="ECO:0000256" key="2">
    <source>
        <dbReference type="ARBA" id="ARBA00022553"/>
    </source>
</evidence>
<dbReference type="InterPro" id="IPR042099">
    <property type="entry name" value="ANL_N_sf"/>
</dbReference>
<dbReference type="GO" id="GO:0044550">
    <property type="term" value="P:secondary metabolite biosynthetic process"/>
    <property type="evidence" value="ECO:0007669"/>
    <property type="project" value="TreeGrafter"/>
</dbReference>
<keyword evidence="6" id="KW-1185">Reference proteome</keyword>
<dbReference type="InterPro" id="IPR009081">
    <property type="entry name" value="PP-bd_ACP"/>
</dbReference>
<comment type="caution">
    <text evidence="5">The sequence shown here is derived from an EMBL/GenBank/DDBJ whole genome shotgun (WGS) entry which is preliminary data.</text>
</comment>
<keyword evidence="2" id="KW-0597">Phosphoprotein</keyword>
<dbReference type="InterPro" id="IPR000873">
    <property type="entry name" value="AMP-dep_synth/lig_dom"/>
</dbReference>
<gene>
    <name evidence="5" type="ORF">IFR04_010593</name>
</gene>
<dbReference type="InterPro" id="IPR010071">
    <property type="entry name" value="AA_adenyl_dom"/>
</dbReference>
<dbReference type="GO" id="GO:0016874">
    <property type="term" value="F:ligase activity"/>
    <property type="evidence" value="ECO:0007669"/>
    <property type="project" value="UniProtKB-KW"/>
</dbReference>
<dbReference type="Gene3D" id="1.10.1200.10">
    <property type="entry name" value="ACP-like"/>
    <property type="match status" value="2"/>
</dbReference>